<keyword evidence="5" id="KW-0677">Repeat</keyword>
<dbReference type="Pfam" id="PF00005">
    <property type="entry name" value="ABC_tran"/>
    <property type="match status" value="1"/>
</dbReference>
<comment type="similarity">
    <text evidence="2">Belongs to the ABC transporter superfamily. ABCG family. PDR (TC 3.A.1.205) subfamily.</text>
</comment>
<evidence type="ECO:0000256" key="8">
    <source>
        <dbReference type="ARBA" id="ARBA00022989"/>
    </source>
</evidence>
<keyword evidence="14" id="KW-1185">Reference proteome</keyword>
<keyword evidence="6" id="KW-0547">Nucleotide-binding</keyword>
<dbReference type="GO" id="GO:0140359">
    <property type="term" value="F:ABC-type transporter activity"/>
    <property type="evidence" value="ECO:0007669"/>
    <property type="project" value="InterPro"/>
</dbReference>
<evidence type="ECO:0000313" key="13">
    <source>
        <dbReference type="EMBL" id="KAJ4794089.1"/>
    </source>
</evidence>
<dbReference type="AlphaFoldDB" id="A0AAV8FKQ1"/>
<comment type="function">
    <text evidence="10">May be a general defense protein.</text>
</comment>
<evidence type="ECO:0000256" key="7">
    <source>
        <dbReference type="ARBA" id="ARBA00022840"/>
    </source>
</evidence>
<dbReference type="SUPFAM" id="SSF52540">
    <property type="entry name" value="P-loop containing nucleoside triphosphate hydrolases"/>
    <property type="match status" value="1"/>
</dbReference>
<feature type="transmembrane region" description="Helical" evidence="11">
    <location>
        <begin position="399"/>
        <end position="424"/>
    </location>
</feature>
<keyword evidence="8 11" id="KW-1133">Transmembrane helix</keyword>
<organism evidence="13 14">
    <name type="scientific">Rhynchospora pubera</name>
    <dbReference type="NCBI Taxonomy" id="906938"/>
    <lineage>
        <taxon>Eukaryota</taxon>
        <taxon>Viridiplantae</taxon>
        <taxon>Streptophyta</taxon>
        <taxon>Embryophyta</taxon>
        <taxon>Tracheophyta</taxon>
        <taxon>Spermatophyta</taxon>
        <taxon>Magnoliopsida</taxon>
        <taxon>Liliopsida</taxon>
        <taxon>Poales</taxon>
        <taxon>Cyperaceae</taxon>
        <taxon>Cyperoideae</taxon>
        <taxon>Rhynchosporeae</taxon>
        <taxon>Rhynchospora</taxon>
    </lineage>
</organism>
<evidence type="ECO:0000259" key="12">
    <source>
        <dbReference type="PROSITE" id="PS50893"/>
    </source>
</evidence>
<evidence type="ECO:0000256" key="5">
    <source>
        <dbReference type="ARBA" id="ARBA00022737"/>
    </source>
</evidence>
<dbReference type="InterPro" id="IPR003593">
    <property type="entry name" value="AAA+_ATPase"/>
</dbReference>
<keyword evidence="9 11" id="KW-0472">Membrane</keyword>
<evidence type="ECO:0000256" key="9">
    <source>
        <dbReference type="ARBA" id="ARBA00023136"/>
    </source>
</evidence>
<dbReference type="InterPro" id="IPR043926">
    <property type="entry name" value="ABCG_dom"/>
</dbReference>
<name>A0AAV8FKQ1_9POAL</name>
<sequence>MNSTFLHYHIILPIEVIFMGWPWPITLLLGHPGCGKSTFLKALAGKLNKSLKLKGEITYNGYKLNEFVPQKTAAYISQYDTHIAEMMVRETLEFSARLQGVGCRADIMKEVLRREKKQGITPDPLLDAYMKGMSVKGQHKNLQTEYIMKIMGLDSCADTMVGDAMRKGLSGGEQKRLTTAEMIVGPSKALFLDDISTGLDSSSTYQIVSCLQQLAHTTESSVVVSLLQPASETYDLFDDVILMAEGKTVYHGPRRNILDFFKGCGFTCPERKSIADFLQEVLSRKDQEQYWSYWHEQYAYMTVDQFVEKFTSSQIGQKLINELSMPLESSEGLKNALSFTKYSLSNFELFKACLSRELLLMRRNLLVYIVKSTQLALIAIIAGTVFLRTRMGVDTVHASYYMGALFYALILTLVNGFPELIIVLSRMQVFNKQRDCNFYPSWAYAIPAAPLKIPISLAESLTWTCITYFLIGYSPEASR</sequence>
<feature type="domain" description="ABC transporter" evidence="12">
    <location>
        <begin position="1"/>
        <end position="270"/>
    </location>
</feature>
<evidence type="ECO:0000256" key="6">
    <source>
        <dbReference type="ARBA" id="ARBA00022741"/>
    </source>
</evidence>
<dbReference type="GO" id="GO:0005886">
    <property type="term" value="C:plasma membrane"/>
    <property type="evidence" value="ECO:0007669"/>
    <property type="project" value="UniProtKB-ARBA"/>
</dbReference>
<dbReference type="InterPro" id="IPR013525">
    <property type="entry name" value="ABC2_TM"/>
</dbReference>
<dbReference type="Gene3D" id="3.40.50.300">
    <property type="entry name" value="P-loop containing nucleotide triphosphate hydrolases"/>
    <property type="match status" value="1"/>
</dbReference>
<dbReference type="PANTHER" id="PTHR19241">
    <property type="entry name" value="ATP-BINDING CASSETTE TRANSPORTER"/>
    <property type="match status" value="1"/>
</dbReference>
<dbReference type="FunFam" id="3.40.50.300:FF:000532">
    <property type="entry name" value="ABC transporter G family member 34"/>
    <property type="match status" value="1"/>
</dbReference>
<dbReference type="InterPro" id="IPR027417">
    <property type="entry name" value="P-loop_NTPase"/>
</dbReference>
<protein>
    <submittedName>
        <fullName evidence="13">Pleiotropic drug resistance 2</fullName>
    </submittedName>
</protein>
<dbReference type="GO" id="GO:0005524">
    <property type="term" value="F:ATP binding"/>
    <property type="evidence" value="ECO:0007669"/>
    <property type="project" value="UniProtKB-KW"/>
</dbReference>
<keyword evidence="4 11" id="KW-0812">Transmembrane</keyword>
<evidence type="ECO:0000256" key="3">
    <source>
        <dbReference type="ARBA" id="ARBA00022448"/>
    </source>
</evidence>
<feature type="transmembrane region" description="Helical" evidence="11">
    <location>
        <begin position="365"/>
        <end position="387"/>
    </location>
</feature>
<evidence type="ECO:0000313" key="14">
    <source>
        <dbReference type="Proteomes" id="UP001140206"/>
    </source>
</evidence>
<proteinExistence type="inferred from homology"/>
<evidence type="ECO:0000256" key="2">
    <source>
        <dbReference type="ARBA" id="ARBA00006012"/>
    </source>
</evidence>
<dbReference type="Proteomes" id="UP001140206">
    <property type="component" value="Chromosome 2"/>
</dbReference>
<feature type="transmembrane region" description="Helical" evidence="11">
    <location>
        <begin position="6"/>
        <end position="29"/>
    </location>
</feature>
<evidence type="ECO:0000256" key="11">
    <source>
        <dbReference type="SAM" id="Phobius"/>
    </source>
</evidence>
<keyword evidence="3" id="KW-0813">Transport</keyword>
<gene>
    <name evidence="13" type="ORF">LUZ62_045335</name>
</gene>
<dbReference type="PROSITE" id="PS50893">
    <property type="entry name" value="ABC_TRANSPORTER_2"/>
    <property type="match status" value="1"/>
</dbReference>
<dbReference type="Pfam" id="PF01061">
    <property type="entry name" value="ABC2_membrane"/>
    <property type="match status" value="1"/>
</dbReference>
<evidence type="ECO:0000256" key="10">
    <source>
        <dbReference type="ARBA" id="ARBA00037747"/>
    </source>
</evidence>
<dbReference type="InterPro" id="IPR003439">
    <property type="entry name" value="ABC_transporter-like_ATP-bd"/>
</dbReference>
<dbReference type="EMBL" id="JAMFTS010000002">
    <property type="protein sequence ID" value="KAJ4794089.1"/>
    <property type="molecule type" value="Genomic_DNA"/>
</dbReference>
<reference evidence="13" key="1">
    <citation type="submission" date="2022-08" db="EMBL/GenBank/DDBJ databases">
        <authorList>
            <person name="Marques A."/>
        </authorList>
    </citation>
    <scope>NUCLEOTIDE SEQUENCE</scope>
    <source>
        <strain evidence="13">RhyPub2mFocal</strain>
        <tissue evidence="13">Leaves</tissue>
    </source>
</reference>
<dbReference type="GO" id="GO:0016887">
    <property type="term" value="F:ATP hydrolysis activity"/>
    <property type="evidence" value="ECO:0007669"/>
    <property type="project" value="InterPro"/>
</dbReference>
<dbReference type="SMART" id="SM00382">
    <property type="entry name" value="AAA"/>
    <property type="match status" value="1"/>
</dbReference>
<evidence type="ECO:0000256" key="4">
    <source>
        <dbReference type="ARBA" id="ARBA00022692"/>
    </source>
</evidence>
<comment type="caution">
    <text evidence="13">The sequence shown here is derived from an EMBL/GenBank/DDBJ whole genome shotgun (WGS) entry which is preliminary data.</text>
</comment>
<evidence type="ECO:0000256" key="1">
    <source>
        <dbReference type="ARBA" id="ARBA00004141"/>
    </source>
</evidence>
<comment type="subcellular location">
    <subcellularLocation>
        <location evidence="1">Membrane</location>
        <topology evidence="1">Multi-pass membrane protein</topology>
    </subcellularLocation>
</comment>
<keyword evidence="7" id="KW-0067">ATP-binding</keyword>
<dbReference type="Pfam" id="PF19055">
    <property type="entry name" value="ABC2_membrane_7"/>
    <property type="match status" value="1"/>
</dbReference>
<accession>A0AAV8FKQ1</accession>